<comment type="caution">
    <text evidence="1">The sequence shown here is derived from an EMBL/GenBank/DDBJ whole genome shotgun (WGS) entry which is preliminary data.</text>
</comment>
<dbReference type="EMBL" id="SNRW01031530">
    <property type="protein sequence ID" value="KAA6357362.1"/>
    <property type="molecule type" value="Genomic_DNA"/>
</dbReference>
<accession>A0A5J4THL6</accession>
<evidence type="ECO:0000313" key="2">
    <source>
        <dbReference type="Proteomes" id="UP000324800"/>
    </source>
</evidence>
<evidence type="ECO:0000313" key="1">
    <source>
        <dbReference type="EMBL" id="KAA6357362.1"/>
    </source>
</evidence>
<dbReference type="Proteomes" id="UP000324800">
    <property type="component" value="Unassembled WGS sequence"/>
</dbReference>
<protein>
    <submittedName>
        <fullName evidence="1">Uncharacterized protein</fullName>
    </submittedName>
</protein>
<dbReference type="AlphaFoldDB" id="A0A5J4THL6"/>
<gene>
    <name evidence="1" type="ORF">EZS28_047111</name>
</gene>
<name>A0A5J4THL6_9EUKA</name>
<organism evidence="1 2">
    <name type="scientific">Streblomastix strix</name>
    <dbReference type="NCBI Taxonomy" id="222440"/>
    <lineage>
        <taxon>Eukaryota</taxon>
        <taxon>Metamonada</taxon>
        <taxon>Preaxostyla</taxon>
        <taxon>Oxymonadida</taxon>
        <taxon>Streblomastigidae</taxon>
        <taxon>Streblomastix</taxon>
    </lineage>
</organism>
<reference evidence="1 2" key="1">
    <citation type="submission" date="2019-03" db="EMBL/GenBank/DDBJ databases">
        <title>Single cell metagenomics reveals metabolic interactions within the superorganism composed of flagellate Streblomastix strix and complex community of Bacteroidetes bacteria on its surface.</title>
        <authorList>
            <person name="Treitli S.C."/>
            <person name="Kolisko M."/>
            <person name="Husnik F."/>
            <person name="Keeling P."/>
            <person name="Hampl V."/>
        </authorList>
    </citation>
    <scope>NUCLEOTIDE SEQUENCE [LARGE SCALE GENOMIC DNA]</scope>
    <source>
        <strain evidence="1">ST1C</strain>
    </source>
</reference>
<proteinExistence type="predicted"/>
<feature type="non-terminal residue" evidence="1">
    <location>
        <position position="392"/>
    </location>
</feature>
<sequence>MQPLVELYMQEKDSKTIIEHGKDAMINTVNYTKIGQQEGKKQQITGKFIDLSLMDEDHLCVVDIDIHKDKSVEEIDKIRQNLIDSLPPNVGLVKTAHGGLHIYCNRNFYLLPFNRNVKVAITDSFDIDVFAQMTKYKIENGQEAKEIVQNRVVAPNTAIRETKNNQRVTLKYEAVNDWENASHLACMREILDKWNIDIEMSYKDYAQQQHDRIYGVQINDEGTIEQMNDELAQASVDALKNLEIHNYPQPINMEVSLLSIFCGLYGIANEQIRAEGIGNIRKFNKLTVNADKNYGQASSNGERKPNPWILTKILRYYNKEYYEQIIKLLLKKNYDLKKQQKITNVLKSIDKYEIDLKDPFTLKDILDKASNGEYANQIELVAQDLQKILKVA</sequence>